<evidence type="ECO:0000313" key="3">
    <source>
        <dbReference type="EMBL" id="MFA0813742.1"/>
    </source>
</evidence>
<comment type="caution">
    <text evidence="3">The sequence shown here is derived from an EMBL/GenBank/DDBJ whole genome shotgun (WGS) entry which is preliminary data.</text>
</comment>
<dbReference type="EMBL" id="JBGMEK010000132">
    <property type="protein sequence ID" value="MFA0813742.1"/>
    <property type="molecule type" value="Genomic_DNA"/>
</dbReference>
<sequence>MSSATDYELAMMTEDDQLFFKQLGQRIAGLRKELRMTQVQLAEYLGISQQHMQSFEAGRRKVSASMLPKLAQLFGISVDELVGMEDKPAKRGPVPKLLRQVEQVALLPKAKQKFVSEMLETVIQQASH</sequence>
<accession>A0ABV4P665</accession>
<dbReference type="PANTHER" id="PTHR46558:SF11">
    <property type="entry name" value="HTH-TYPE TRANSCRIPTIONAL REGULATOR XRE"/>
    <property type="match status" value="1"/>
</dbReference>
<name>A0ABV4P665_9GAMM</name>
<keyword evidence="1" id="KW-0238">DNA-binding</keyword>
<dbReference type="InterPro" id="IPR010982">
    <property type="entry name" value="Lambda_DNA-bd_dom_sf"/>
</dbReference>
<feature type="domain" description="HTH cro/C1-type" evidence="2">
    <location>
        <begin position="27"/>
        <end position="81"/>
    </location>
</feature>
<dbReference type="SMART" id="SM00530">
    <property type="entry name" value="HTH_XRE"/>
    <property type="match status" value="1"/>
</dbReference>
<organism evidence="3 4">
    <name type="scientific">Microbulbifer epialgicus</name>
    <dbReference type="NCBI Taxonomy" id="393907"/>
    <lineage>
        <taxon>Bacteria</taxon>
        <taxon>Pseudomonadati</taxon>
        <taxon>Pseudomonadota</taxon>
        <taxon>Gammaproteobacteria</taxon>
        <taxon>Cellvibrionales</taxon>
        <taxon>Microbulbiferaceae</taxon>
        <taxon>Microbulbifer</taxon>
    </lineage>
</organism>
<protein>
    <submittedName>
        <fullName evidence="3">Helix-turn-helix domain-containing protein</fullName>
    </submittedName>
</protein>
<evidence type="ECO:0000259" key="2">
    <source>
        <dbReference type="PROSITE" id="PS50943"/>
    </source>
</evidence>
<dbReference type="Gene3D" id="1.10.260.40">
    <property type="entry name" value="lambda repressor-like DNA-binding domains"/>
    <property type="match status" value="1"/>
</dbReference>
<dbReference type="Pfam" id="PF01381">
    <property type="entry name" value="HTH_3"/>
    <property type="match status" value="1"/>
</dbReference>
<proteinExistence type="predicted"/>
<dbReference type="SUPFAM" id="SSF47413">
    <property type="entry name" value="lambda repressor-like DNA-binding domains"/>
    <property type="match status" value="1"/>
</dbReference>
<gene>
    <name evidence="3" type="ORF">ACCI49_22910</name>
</gene>
<keyword evidence="4" id="KW-1185">Reference proteome</keyword>
<dbReference type="PANTHER" id="PTHR46558">
    <property type="entry name" value="TRACRIPTIONAL REGULATORY PROTEIN-RELATED-RELATED"/>
    <property type="match status" value="1"/>
</dbReference>
<evidence type="ECO:0000313" key="4">
    <source>
        <dbReference type="Proteomes" id="UP001569428"/>
    </source>
</evidence>
<dbReference type="RefSeq" id="WP_371841551.1">
    <property type="nucleotide sequence ID" value="NZ_JBGMEK010000132.1"/>
</dbReference>
<dbReference type="PROSITE" id="PS50943">
    <property type="entry name" value="HTH_CROC1"/>
    <property type="match status" value="1"/>
</dbReference>
<dbReference type="CDD" id="cd00093">
    <property type="entry name" value="HTH_XRE"/>
    <property type="match status" value="1"/>
</dbReference>
<reference evidence="3 4" key="1">
    <citation type="submission" date="2024-08" db="EMBL/GenBank/DDBJ databases">
        <authorList>
            <person name="Ishaq N."/>
        </authorList>
    </citation>
    <scope>NUCLEOTIDE SEQUENCE [LARGE SCALE GENOMIC DNA]</scope>
    <source>
        <strain evidence="3 4">DSM 18651</strain>
    </source>
</reference>
<evidence type="ECO:0000256" key="1">
    <source>
        <dbReference type="ARBA" id="ARBA00023125"/>
    </source>
</evidence>
<dbReference type="InterPro" id="IPR001387">
    <property type="entry name" value="Cro/C1-type_HTH"/>
</dbReference>
<dbReference type="Proteomes" id="UP001569428">
    <property type="component" value="Unassembled WGS sequence"/>
</dbReference>